<dbReference type="AlphaFoldDB" id="A0A5C6FM28"/>
<accession>A0A5C6FM28</accession>
<sequence>MVKQMASTELISWLVDTTRRNRGPAWRLEIAREIVSGSALVHRLEDVVIPEVVGCLQGYDCDGHGSGKRRLDMPKLQAIHQNDFLRWSIEARLLSRQTAIEISAKTDVPADRIRDYHDVYFDVSALIDAPRWVVTHVIDGGSGNAPPQQKALYRYSYFGGRHVCEHWFRYWGLLQAPTDLSTDEGRAVEQLRMLILCEALDGESETKWCQTLMQFGDIGYKDGGHVDTVTELLTQHVHRHLVSLAEGPVPTVAKNMEQVSGNWHRSRASFARTA</sequence>
<evidence type="ECO:0000313" key="2">
    <source>
        <dbReference type="Proteomes" id="UP000316476"/>
    </source>
</evidence>
<gene>
    <name evidence="1" type="ORF">V7x_42640</name>
</gene>
<protein>
    <submittedName>
        <fullName evidence="1">Uncharacterized protein</fullName>
    </submittedName>
</protein>
<evidence type="ECO:0000313" key="1">
    <source>
        <dbReference type="EMBL" id="TWU62529.1"/>
    </source>
</evidence>
<name>A0A5C6FM28_9PLAN</name>
<dbReference type="EMBL" id="SJPZ01000002">
    <property type="protein sequence ID" value="TWU62529.1"/>
    <property type="molecule type" value="Genomic_DNA"/>
</dbReference>
<comment type="caution">
    <text evidence="1">The sequence shown here is derived from an EMBL/GenBank/DDBJ whole genome shotgun (WGS) entry which is preliminary data.</text>
</comment>
<organism evidence="1 2">
    <name type="scientific">Crateriforma conspicua</name>
    <dbReference type="NCBI Taxonomy" id="2527996"/>
    <lineage>
        <taxon>Bacteria</taxon>
        <taxon>Pseudomonadati</taxon>
        <taxon>Planctomycetota</taxon>
        <taxon>Planctomycetia</taxon>
        <taxon>Planctomycetales</taxon>
        <taxon>Planctomycetaceae</taxon>
        <taxon>Crateriforma</taxon>
    </lineage>
</organism>
<reference evidence="1 2" key="1">
    <citation type="submission" date="2019-02" db="EMBL/GenBank/DDBJ databases">
        <title>Deep-cultivation of Planctomycetes and their phenomic and genomic characterization uncovers novel biology.</title>
        <authorList>
            <person name="Wiegand S."/>
            <person name="Jogler M."/>
            <person name="Boedeker C."/>
            <person name="Pinto D."/>
            <person name="Vollmers J."/>
            <person name="Rivas-Marin E."/>
            <person name="Kohn T."/>
            <person name="Peeters S.H."/>
            <person name="Heuer A."/>
            <person name="Rast P."/>
            <person name="Oberbeckmann S."/>
            <person name="Bunk B."/>
            <person name="Jeske O."/>
            <person name="Meyerdierks A."/>
            <person name="Storesund J.E."/>
            <person name="Kallscheuer N."/>
            <person name="Luecker S."/>
            <person name="Lage O.M."/>
            <person name="Pohl T."/>
            <person name="Merkel B.J."/>
            <person name="Hornburger P."/>
            <person name="Mueller R.-W."/>
            <person name="Bruemmer F."/>
            <person name="Labrenz M."/>
            <person name="Spormann A.M."/>
            <person name="Op Den Camp H."/>
            <person name="Overmann J."/>
            <person name="Amann R."/>
            <person name="Jetten M.S.M."/>
            <person name="Mascher T."/>
            <person name="Medema M.H."/>
            <person name="Devos D.P."/>
            <person name="Kaster A.-K."/>
            <person name="Ovreas L."/>
            <person name="Rohde M."/>
            <person name="Galperin M.Y."/>
            <person name="Jogler C."/>
        </authorList>
    </citation>
    <scope>NUCLEOTIDE SEQUENCE [LARGE SCALE GENOMIC DNA]</scope>
    <source>
        <strain evidence="1 2">V7</strain>
    </source>
</reference>
<proteinExistence type="predicted"/>
<dbReference type="Proteomes" id="UP000316476">
    <property type="component" value="Unassembled WGS sequence"/>
</dbReference>